<keyword evidence="3" id="KW-1185">Reference proteome</keyword>
<gene>
    <name evidence="1" type="ordered locus">MTR_2g076890</name>
</gene>
<evidence type="ECO:0008006" key="4">
    <source>
        <dbReference type="Google" id="ProtNLM"/>
    </source>
</evidence>
<accession>G7IJG8</accession>
<dbReference type="AlphaFoldDB" id="G7IJG8"/>
<dbReference type="EMBL" id="CM001218">
    <property type="protein sequence ID" value="AES66654.1"/>
    <property type="molecule type" value="Genomic_DNA"/>
</dbReference>
<dbReference type="EnsemblPlants" id="AES66654">
    <property type="protein sequence ID" value="AES66654"/>
    <property type="gene ID" value="MTR_2g076890"/>
</dbReference>
<evidence type="ECO:0000313" key="2">
    <source>
        <dbReference type="EnsemblPlants" id="AES66654"/>
    </source>
</evidence>
<organism evidence="1 3">
    <name type="scientific">Medicago truncatula</name>
    <name type="common">Barrel medic</name>
    <name type="synonym">Medicago tribuloides</name>
    <dbReference type="NCBI Taxonomy" id="3880"/>
    <lineage>
        <taxon>Eukaryota</taxon>
        <taxon>Viridiplantae</taxon>
        <taxon>Streptophyta</taxon>
        <taxon>Embryophyta</taxon>
        <taxon>Tracheophyta</taxon>
        <taxon>Spermatophyta</taxon>
        <taxon>Magnoliopsida</taxon>
        <taxon>eudicotyledons</taxon>
        <taxon>Gunneridae</taxon>
        <taxon>Pentapetalae</taxon>
        <taxon>rosids</taxon>
        <taxon>fabids</taxon>
        <taxon>Fabales</taxon>
        <taxon>Fabaceae</taxon>
        <taxon>Papilionoideae</taxon>
        <taxon>50 kb inversion clade</taxon>
        <taxon>NPAAA clade</taxon>
        <taxon>Hologalegina</taxon>
        <taxon>IRL clade</taxon>
        <taxon>Trifolieae</taxon>
        <taxon>Medicago</taxon>
    </lineage>
</organism>
<sequence length="146" mass="16647">MCAIWQRLWKFPLLIDEGVKENENTVSSSDSWLWRPNSGDGYTVNGVYQMLPTKDNLQRRGVIPLDAQLCVAGCGQNEIANHQIIHCPTFGSLWQLVKSWLGVYSVDPLHVMDHFEQFIYALGGQISRRSFLHMHDLALLYLGSIE</sequence>
<reference evidence="1 3" key="2">
    <citation type="journal article" date="2014" name="BMC Genomics">
        <title>An improved genome release (version Mt4.0) for the model legume Medicago truncatula.</title>
        <authorList>
            <person name="Tang H."/>
            <person name="Krishnakumar V."/>
            <person name="Bidwell S."/>
            <person name="Rosen B."/>
            <person name="Chan A."/>
            <person name="Zhou S."/>
            <person name="Gentzbittel L."/>
            <person name="Childs K.L."/>
            <person name="Yandell M."/>
            <person name="Gundlach H."/>
            <person name="Mayer K.F."/>
            <person name="Schwartz D.C."/>
            <person name="Town C.D."/>
        </authorList>
    </citation>
    <scope>GENOME REANNOTATION</scope>
    <source>
        <strain evidence="2 3">cv. Jemalong A17</strain>
    </source>
</reference>
<dbReference type="Proteomes" id="UP000002051">
    <property type="component" value="Chromosome 2"/>
</dbReference>
<evidence type="ECO:0000313" key="1">
    <source>
        <dbReference type="EMBL" id="AES66654.1"/>
    </source>
</evidence>
<protein>
    <recommendedName>
        <fullName evidence="4">Reverse transcriptase zinc-binding domain-containing protein</fullName>
    </recommendedName>
</protein>
<dbReference type="PaxDb" id="3880-AES66654"/>
<reference evidence="2" key="3">
    <citation type="submission" date="2015-04" db="UniProtKB">
        <authorList>
            <consortium name="EnsemblPlants"/>
        </authorList>
    </citation>
    <scope>IDENTIFICATION</scope>
    <source>
        <strain evidence="2">cv. Jemalong A17</strain>
    </source>
</reference>
<evidence type="ECO:0000313" key="3">
    <source>
        <dbReference type="Proteomes" id="UP000002051"/>
    </source>
</evidence>
<reference evidence="1 3" key="1">
    <citation type="journal article" date="2011" name="Nature">
        <title>The Medicago genome provides insight into the evolution of rhizobial symbioses.</title>
        <authorList>
            <person name="Young N.D."/>
            <person name="Debelle F."/>
            <person name="Oldroyd G.E."/>
            <person name="Geurts R."/>
            <person name="Cannon S.B."/>
            <person name="Udvardi M.K."/>
            <person name="Benedito V.A."/>
            <person name="Mayer K.F."/>
            <person name="Gouzy J."/>
            <person name="Schoof H."/>
            <person name="Van de Peer Y."/>
            <person name="Proost S."/>
            <person name="Cook D.R."/>
            <person name="Meyers B.C."/>
            <person name="Spannagl M."/>
            <person name="Cheung F."/>
            <person name="De Mita S."/>
            <person name="Krishnakumar V."/>
            <person name="Gundlach H."/>
            <person name="Zhou S."/>
            <person name="Mudge J."/>
            <person name="Bharti A.K."/>
            <person name="Murray J.D."/>
            <person name="Naoumkina M.A."/>
            <person name="Rosen B."/>
            <person name="Silverstein K.A."/>
            <person name="Tang H."/>
            <person name="Rombauts S."/>
            <person name="Zhao P.X."/>
            <person name="Zhou P."/>
            <person name="Barbe V."/>
            <person name="Bardou P."/>
            <person name="Bechner M."/>
            <person name="Bellec A."/>
            <person name="Berger A."/>
            <person name="Berges H."/>
            <person name="Bidwell S."/>
            <person name="Bisseling T."/>
            <person name="Choisne N."/>
            <person name="Couloux A."/>
            <person name="Denny R."/>
            <person name="Deshpande S."/>
            <person name="Dai X."/>
            <person name="Doyle J.J."/>
            <person name="Dudez A.M."/>
            <person name="Farmer A.D."/>
            <person name="Fouteau S."/>
            <person name="Franken C."/>
            <person name="Gibelin C."/>
            <person name="Gish J."/>
            <person name="Goldstein S."/>
            <person name="Gonzalez A.J."/>
            <person name="Green P.J."/>
            <person name="Hallab A."/>
            <person name="Hartog M."/>
            <person name="Hua A."/>
            <person name="Humphray S.J."/>
            <person name="Jeong D.H."/>
            <person name="Jing Y."/>
            <person name="Jocker A."/>
            <person name="Kenton S.M."/>
            <person name="Kim D.J."/>
            <person name="Klee K."/>
            <person name="Lai H."/>
            <person name="Lang C."/>
            <person name="Lin S."/>
            <person name="Macmil S.L."/>
            <person name="Magdelenat G."/>
            <person name="Matthews L."/>
            <person name="McCorrison J."/>
            <person name="Monaghan E.L."/>
            <person name="Mun J.H."/>
            <person name="Najar F.Z."/>
            <person name="Nicholson C."/>
            <person name="Noirot C."/>
            <person name="O'Bleness M."/>
            <person name="Paule C.R."/>
            <person name="Poulain J."/>
            <person name="Prion F."/>
            <person name="Qin B."/>
            <person name="Qu C."/>
            <person name="Retzel E.F."/>
            <person name="Riddle C."/>
            <person name="Sallet E."/>
            <person name="Samain S."/>
            <person name="Samson N."/>
            <person name="Sanders I."/>
            <person name="Saurat O."/>
            <person name="Scarpelli C."/>
            <person name="Schiex T."/>
            <person name="Segurens B."/>
            <person name="Severin A.J."/>
            <person name="Sherrier D.J."/>
            <person name="Shi R."/>
            <person name="Sims S."/>
            <person name="Singer S.R."/>
            <person name="Sinharoy S."/>
            <person name="Sterck L."/>
            <person name="Viollet A."/>
            <person name="Wang B.B."/>
            <person name="Wang K."/>
            <person name="Wang M."/>
            <person name="Wang X."/>
            <person name="Warfsmann J."/>
            <person name="Weissenbach J."/>
            <person name="White D.D."/>
            <person name="White J.D."/>
            <person name="Wiley G.B."/>
            <person name="Wincker P."/>
            <person name="Xing Y."/>
            <person name="Yang L."/>
            <person name="Yao Z."/>
            <person name="Ying F."/>
            <person name="Zhai J."/>
            <person name="Zhou L."/>
            <person name="Zuber A."/>
            <person name="Denarie J."/>
            <person name="Dixon R.A."/>
            <person name="May G.D."/>
            <person name="Schwartz D.C."/>
            <person name="Rogers J."/>
            <person name="Quetier F."/>
            <person name="Town C.D."/>
            <person name="Roe B.A."/>
        </authorList>
    </citation>
    <scope>NUCLEOTIDE SEQUENCE [LARGE SCALE GENOMIC DNA]</scope>
    <source>
        <strain evidence="1">A17</strain>
        <strain evidence="2 3">cv. Jemalong A17</strain>
    </source>
</reference>
<name>G7IJG8_MEDTR</name>
<proteinExistence type="predicted"/>
<dbReference type="HOGENOM" id="CLU_082252_1_1_1"/>